<dbReference type="WBParaSite" id="nRc.2.0.1.t39192-RA">
    <property type="protein sequence ID" value="nRc.2.0.1.t39192-RA"/>
    <property type="gene ID" value="nRc.2.0.1.g39192"/>
</dbReference>
<reference evidence="2" key="1">
    <citation type="submission" date="2022-11" db="UniProtKB">
        <authorList>
            <consortium name="WormBaseParasite"/>
        </authorList>
    </citation>
    <scope>IDENTIFICATION</scope>
</reference>
<dbReference type="Proteomes" id="UP000887565">
    <property type="component" value="Unplaced"/>
</dbReference>
<dbReference type="AlphaFoldDB" id="A0A915KN50"/>
<keyword evidence="1" id="KW-1185">Reference proteome</keyword>
<protein>
    <submittedName>
        <fullName evidence="2">Uncharacterized protein</fullName>
    </submittedName>
</protein>
<sequence>TPYSGINPPKSPPAPPTRRHVIYNADGIDNPFLSSLKSRQNGFSSVASSSGYIGSSVQFTKGTSTSTPSTVLKHHDLMKSLC</sequence>
<evidence type="ECO:0000313" key="1">
    <source>
        <dbReference type="Proteomes" id="UP000887565"/>
    </source>
</evidence>
<evidence type="ECO:0000313" key="2">
    <source>
        <dbReference type="WBParaSite" id="nRc.2.0.1.t39192-RA"/>
    </source>
</evidence>
<organism evidence="1 2">
    <name type="scientific">Romanomermis culicivorax</name>
    <name type="common">Nematode worm</name>
    <dbReference type="NCBI Taxonomy" id="13658"/>
    <lineage>
        <taxon>Eukaryota</taxon>
        <taxon>Metazoa</taxon>
        <taxon>Ecdysozoa</taxon>
        <taxon>Nematoda</taxon>
        <taxon>Enoplea</taxon>
        <taxon>Dorylaimia</taxon>
        <taxon>Mermithida</taxon>
        <taxon>Mermithoidea</taxon>
        <taxon>Mermithidae</taxon>
        <taxon>Romanomermis</taxon>
    </lineage>
</organism>
<accession>A0A915KN50</accession>
<name>A0A915KN50_ROMCU</name>
<proteinExistence type="predicted"/>